<feature type="domain" description="THIF-type NAD/FAD binding fold" evidence="1">
    <location>
        <begin position="4"/>
        <end position="225"/>
    </location>
</feature>
<dbReference type="STRING" id="908809.ABG79_01808"/>
<dbReference type="InterPro" id="IPR045886">
    <property type="entry name" value="ThiF/MoeB/HesA"/>
</dbReference>
<accession>A0A0R3JSI3</accession>
<dbReference type="Gene3D" id="3.40.50.720">
    <property type="entry name" value="NAD(P)-binding Rossmann-like Domain"/>
    <property type="match status" value="1"/>
</dbReference>
<dbReference type="PANTHER" id="PTHR43267">
    <property type="entry name" value="TRNA THREONYLCARBAMOYLADENOSINE DEHYDRATASE"/>
    <property type="match status" value="1"/>
</dbReference>
<dbReference type="GO" id="GO:0008641">
    <property type="term" value="F:ubiquitin-like modifier activating enzyme activity"/>
    <property type="evidence" value="ECO:0007669"/>
    <property type="project" value="InterPro"/>
</dbReference>
<keyword evidence="2" id="KW-0548">Nucleotidyltransferase</keyword>
<name>A0A0R3JSI3_CALMK</name>
<evidence type="ECO:0000313" key="3">
    <source>
        <dbReference type="Proteomes" id="UP000052015"/>
    </source>
</evidence>
<dbReference type="GO" id="GO:0016779">
    <property type="term" value="F:nucleotidyltransferase activity"/>
    <property type="evidence" value="ECO:0007669"/>
    <property type="project" value="UniProtKB-KW"/>
</dbReference>
<dbReference type="InterPro" id="IPR000594">
    <property type="entry name" value="ThiF_NAD_FAD-bd"/>
</dbReference>
<reference evidence="2 3" key="1">
    <citation type="submission" date="2015-09" db="EMBL/GenBank/DDBJ databases">
        <title>Draft genome sequence of a Caloramator mitchellensis, a moderate thermophile from the Great Artesian Basin of Australia.</title>
        <authorList>
            <person name="Patel B.K."/>
        </authorList>
    </citation>
    <scope>NUCLEOTIDE SEQUENCE [LARGE SCALE GENOMIC DNA]</scope>
    <source>
        <strain evidence="2 3">VF08</strain>
    </source>
</reference>
<dbReference type="GO" id="GO:0061504">
    <property type="term" value="P:cyclic threonylcarbamoyladenosine biosynthetic process"/>
    <property type="evidence" value="ECO:0007669"/>
    <property type="project" value="TreeGrafter"/>
</dbReference>
<dbReference type="EMBL" id="LKHP01000010">
    <property type="protein sequence ID" value="KRQ86427.1"/>
    <property type="molecule type" value="Genomic_DNA"/>
</dbReference>
<dbReference type="OrthoDB" id="9804286at2"/>
<dbReference type="GO" id="GO:0061503">
    <property type="term" value="F:tRNA threonylcarbamoyladenosine dehydratase"/>
    <property type="evidence" value="ECO:0007669"/>
    <property type="project" value="TreeGrafter"/>
</dbReference>
<keyword evidence="2" id="KW-0808">Transferase</keyword>
<sequence>MGRYDRNMNTLSKEENDRLREFKVCVVGCGGIGGYIIEMLGRLGIGYITAIDKDVFEDSNLNRQILSNSEVLGKSKALVAKERMAIVNPDVYVNAIVGEFNFENGEKLLRGHDLVIDALDNIETRLILQDICERVNIPFVHGAIAGWYGQVTTVFPGDRTLDFIYRKKVSKGIEKELGNPSFTPALIASIQVSEALKVLIGRGDVLRKEILYIDTFSQEYHKVSIK</sequence>
<proteinExistence type="predicted"/>
<dbReference type="PANTHER" id="PTHR43267:SF1">
    <property type="entry name" value="TRNA THREONYLCARBAMOYLADENOSINE DEHYDRATASE"/>
    <property type="match status" value="1"/>
</dbReference>
<dbReference type="CDD" id="cd00757">
    <property type="entry name" value="ThiF_MoeB_HesA_family"/>
    <property type="match status" value="1"/>
</dbReference>
<organism evidence="2 3">
    <name type="scientific">Caloramator mitchellensis</name>
    <dbReference type="NCBI Taxonomy" id="908809"/>
    <lineage>
        <taxon>Bacteria</taxon>
        <taxon>Bacillati</taxon>
        <taxon>Bacillota</taxon>
        <taxon>Clostridia</taxon>
        <taxon>Eubacteriales</taxon>
        <taxon>Clostridiaceae</taxon>
        <taxon>Caloramator</taxon>
    </lineage>
</organism>
<evidence type="ECO:0000259" key="1">
    <source>
        <dbReference type="Pfam" id="PF00899"/>
    </source>
</evidence>
<gene>
    <name evidence="2" type="primary">moeZ</name>
    <name evidence="2" type="ORF">ABG79_01808</name>
</gene>
<dbReference type="RefSeq" id="WP_057979134.1">
    <property type="nucleotide sequence ID" value="NZ_LKHP01000010.1"/>
</dbReference>
<dbReference type="AlphaFoldDB" id="A0A0R3JSI3"/>
<protein>
    <submittedName>
        <fullName evidence="2">Putative adenylyltransferase/sulfurtransferase MoeZ</fullName>
    </submittedName>
</protein>
<dbReference type="SUPFAM" id="SSF69572">
    <property type="entry name" value="Activating enzymes of the ubiquitin-like proteins"/>
    <property type="match status" value="1"/>
</dbReference>
<evidence type="ECO:0000313" key="2">
    <source>
        <dbReference type="EMBL" id="KRQ86427.1"/>
    </source>
</evidence>
<dbReference type="InterPro" id="IPR035985">
    <property type="entry name" value="Ubiquitin-activating_enz"/>
</dbReference>
<dbReference type="Pfam" id="PF00899">
    <property type="entry name" value="ThiF"/>
    <property type="match status" value="1"/>
</dbReference>
<comment type="caution">
    <text evidence="2">The sequence shown here is derived from an EMBL/GenBank/DDBJ whole genome shotgun (WGS) entry which is preliminary data.</text>
</comment>
<keyword evidence="3" id="KW-1185">Reference proteome</keyword>
<dbReference type="Proteomes" id="UP000052015">
    <property type="component" value="Unassembled WGS sequence"/>
</dbReference>
<dbReference type="PATRIC" id="fig|908809.3.peg.1807"/>